<keyword evidence="4 6" id="KW-0378">Hydrolase</keyword>
<dbReference type="Proteomes" id="UP000324897">
    <property type="component" value="Chromosome 4"/>
</dbReference>
<dbReference type="PANTHER" id="PTHR47967">
    <property type="entry name" value="OS07G0603500 PROTEIN-RELATED"/>
    <property type="match status" value="1"/>
</dbReference>
<evidence type="ECO:0000259" key="7">
    <source>
        <dbReference type="PROSITE" id="PS51767"/>
    </source>
</evidence>
<evidence type="ECO:0000313" key="9">
    <source>
        <dbReference type="Proteomes" id="UP000324897"/>
    </source>
</evidence>
<keyword evidence="5" id="KW-0325">Glycoprotein</keyword>
<protein>
    <recommendedName>
        <fullName evidence="7">Peptidase A1 domain-containing protein</fullName>
    </recommendedName>
</protein>
<dbReference type="PRINTS" id="PR00792">
    <property type="entry name" value="PEPSIN"/>
</dbReference>
<dbReference type="InterPro" id="IPR033121">
    <property type="entry name" value="PEPTIDASE_A1"/>
</dbReference>
<dbReference type="GO" id="GO:0005576">
    <property type="term" value="C:extracellular region"/>
    <property type="evidence" value="ECO:0007669"/>
    <property type="project" value="TreeGrafter"/>
</dbReference>
<evidence type="ECO:0000256" key="5">
    <source>
        <dbReference type="ARBA" id="ARBA00023180"/>
    </source>
</evidence>
<comment type="caution">
    <text evidence="8">The sequence shown here is derived from an EMBL/GenBank/DDBJ whole genome shotgun (WGS) entry which is preliminary data.</text>
</comment>
<dbReference type="InterPro" id="IPR032861">
    <property type="entry name" value="TAXi_N"/>
</dbReference>
<dbReference type="EMBL" id="RWGY01000007">
    <property type="protein sequence ID" value="TVU38633.1"/>
    <property type="molecule type" value="Genomic_DNA"/>
</dbReference>
<sequence length="345" mass="35365">MVAGRANVIGIFSPATFAERPCSFRGVLTRANRSHSAAACHDASRLASLSAAGSGTSSFQTQVENGAGAYLINLSIGRPQLAFPVILDTGSDHTWTHAGPFRACETGYGCAYDYHYTVGYTAGYLAADTLALGGASVPGVAFGCSTANDGPMDGALGILGLGRDALSLGSQLRSDADAGASPILFGSAANVTGDTVQSTPLVASDPFGFTATGAGGLIVDSGTTITYLAEAGYAMVRHAFLSQTAGLTRVSGAPFSFDLCFAAAAPSTRCPFRGLFCALLAVRSTSCRGRATSTPWTSMAARRVCCFSPPKVVSVIGNVIQMDLHVLYDLDDGMLSFVPMDCASA</sequence>
<dbReference type="GO" id="GO:0006508">
    <property type="term" value="P:proteolysis"/>
    <property type="evidence" value="ECO:0007669"/>
    <property type="project" value="UniProtKB-KW"/>
</dbReference>
<gene>
    <name evidence="8" type="ORF">EJB05_12017</name>
</gene>
<dbReference type="SUPFAM" id="SSF50630">
    <property type="entry name" value="Acid proteases"/>
    <property type="match status" value="1"/>
</dbReference>
<dbReference type="PANTHER" id="PTHR47967:SF68">
    <property type="entry name" value="OS07G0533000 PROTEIN"/>
    <property type="match status" value="1"/>
</dbReference>
<keyword evidence="2 6" id="KW-0645">Protease</keyword>
<evidence type="ECO:0000256" key="2">
    <source>
        <dbReference type="ARBA" id="ARBA00022670"/>
    </source>
</evidence>
<comment type="similarity">
    <text evidence="1 6">Belongs to the peptidase A1 family.</text>
</comment>
<dbReference type="Pfam" id="PF14541">
    <property type="entry name" value="TAXi_C"/>
    <property type="match status" value="1"/>
</dbReference>
<accession>A0A5J9VR24</accession>
<feature type="domain" description="Peptidase A1" evidence="7">
    <location>
        <begin position="70"/>
        <end position="345"/>
    </location>
</feature>
<dbReference type="Gene3D" id="2.40.70.10">
    <property type="entry name" value="Acid Proteases"/>
    <property type="match status" value="3"/>
</dbReference>
<dbReference type="InterPro" id="IPR034161">
    <property type="entry name" value="Pepsin-like_plant"/>
</dbReference>
<reference evidence="8 9" key="1">
    <citation type="journal article" date="2019" name="Sci. Rep.">
        <title>A high-quality genome of Eragrostis curvula grass provides insights into Poaceae evolution and supports new strategies to enhance forage quality.</title>
        <authorList>
            <person name="Carballo J."/>
            <person name="Santos B.A.C.M."/>
            <person name="Zappacosta D."/>
            <person name="Garbus I."/>
            <person name="Selva J.P."/>
            <person name="Gallo C.A."/>
            <person name="Diaz A."/>
            <person name="Albertini E."/>
            <person name="Caccamo M."/>
            <person name="Echenique V."/>
        </authorList>
    </citation>
    <scope>NUCLEOTIDE SEQUENCE [LARGE SCALE GENOMIC DNA]</scope>
    <source>
        <strain evidence="9">cv. Victoria</strain>
        <tissue evidence="8">Leaf</tissue>
    </source>
</reference>
<proteinExistence type="inferred from homology"/>
<dbReference type="Gramene" id="TVU38633">
    <property type="protein sequence ID" value="TVU38633"/>
    <property type="gene ID" value="EJB05_12017"/>
</dbReference>
<organism evidence="8 9">
    <name type="scientific">Eragrostis curvula</name>
    <name type="common">weeping love grass</name>
    <dbReference type="NCBI Taxonomy" id="38414"/>
    <lineage>
        <taxon>Eukaryota</taxon>
        <taxon>Viridiplantae</taxon>
        <taxon>Streptophyta</taxon>
        <taxon>Embryophyta</taxon>
        <taxon>Tracheophyta</taxon>
        <taxon>Spermatophyta</taxon>
        <taxon>Magnoliopsida</taxon>
        <taxon>Liliopsida</taxon>
        <taxon>Poales</taxon>
        <taxon>Poaceae</taxon>
        <taxon>PACMAD clade</taxon>
        <taxon>Chloridoideae</taxon>
        <taxon>Eragrostideae</taxon>
        <taxon>Eragrostidinae</taxon>
        <taxon>Eragrostis</taxon>
    </lineage>
</organism>
<dbReference type="InterPro" id="IPR021109">
    <property type="entry name" value="Peptidase_aspartic_dom_sf"/>
</dbReference>
<evidence type="ECO:0000313" key="8">
    <source>
        <dbReference type="EMBL" id="TVU38633.1"/>
    </source>
</evidence>
<dbReference type="AlphaFoldDB" id="A0A5J9VR24"/>
<dbReference type="CDD" id="cd05476">
    <property type="entry name" value="pepsin_A_like_plant"/>
    <property type="match status" value="1"/>
</dbReference>
<dbReference type="OrthoDB" id="660550at2759"/>
<dbReference type="PROSITE" id="PS51767">
    <property type="entry name" value="PEPTIDASE_A1"/>
    <property type="match status" value="1"/>
</dbReference>
<dbReference type="InterPro" id="IPR051708">
    <property type="entry name" value="Plant_Aspart_Prot_A1"/>
</dbReference>
<name>A0A5J9VR24_9POAL</name>
<dbReference type="InterPro" id="IPR001461">
    <property type="entry name" value="Aspartic_peptidase_A1"/>
</dbReference>
<dbReference type="Pfam" id="PF14543">
    <property type="entry name" value="TAXi_N"/>
    <property type="match status" value="1"/>
</dbReference>
<dbReference type="GO" id="GO:0004190">
    <property type="term" value="F:aspartic-type endopeptidase activity"/>
    <property type="evidence" value="ECO:0007669"/>
    <property type="project" value="UniProtKB-KW"/>
</dbReference>
<evidence type="ECO:0000256" key="6">
    <source>
        <dbReference type="RuleBase" id="RU000454"/>
    </source>
</evidence>
<evidence type="ECO:0000256" key="1">
    <source>
        <dbReference type="ARBA" id="ARBA00007447"/>
    </source>
</evidence>
<dbReference type="PROSITE" id="PS00141">
    <property type="entry name" value="ASP_PROTEASE"/>
    <property type="match status" value="1"/>
</dbReference>
<evidence type="ECO:0000256" key="3">
    <source>
        <dbReference type="ARBA" id="ARBA00022750"/>
    </source>
</evidence>
<dbReference type="InterPro" id="IPR001969">
    <property type="entry name" value="Aspartic_peptidase_AS"/>
</dbReference>
<feature type="non-terminal residue" evidence="8">
    <location>
        <position position="1"/>
    </location>
</feature>
<keyword evidence="9" id="KW-1185">Reference proteome</keyword>
<keyword evidence="3 6" id="KW-0064">Aspartyl protease</keyword>
<evidence type="ECO:0000256" key="4">
    <source>
        <dbReference type="ARBA" id="ARBA00022801"/>
    </source>
</evidence>
<dbReference type="InterPro" id="IPR032799">
    <property type="entry name" value="TAXi_C"/>
</dbReference>